<feature type="domain" description="EamA" evidence="7">
    <location>
        <begin position="138"/>
        <end position="272"/>
    </location>
</feature>
<protein>
    <submittedName>
        <fullName evidence="8">Transporter</fullName>
    </submittedName>
</protein>
<feature type="transmembrane region" description="Helical" evidence="6">
    <location>
        <begin position="199"/>
        <end position="220"/>
    </location>
</feature>
<dbReference type="PANTHER" id="PTHR42920:SF5">
    <property type="entry name" value="EAMA DOMAIN-CONTAINING PROTEIN"/>
    <property type="match status" value="1"/>
</dbReference>
<name>A0A511RGK8_9DEIN</name>
<dbReference type="InterPro" id="IPR000620">
    <property type="entry name" value="EamA_dom"/>
</dbReference>
<dbReference type="Pfam" id="PF00892">
    <property type="entry name" value="EamA"/>
    <property type="match status" value="2"/>
</dbReference>
<feature type="transmembrane region" description="Helical" evidence="6">
    <location>
        <begin position="114"/>
        <end position="131"/>
    </location>
</feature>
<keyword evidence="4 6" id="KW-1133">Transmembrane helix</keyword>
<accession>A0A511RGK8</accession>
<evidence type="ECO:0000256" key="3">
    <source>
        <dbReference type="ARBA" id="ARBA00022692"/>
    </source>
</evidence>
<feature type="transmembrane region" description="Helical" evidence="6">
    <location>
        <begin position="167"/>
        <end position="187"/>
    </location>
</feature>
<comment type="subcellular location">
    <subcellularLocation>
        <location evidence="1">Cell membrane</location>
        <topology evidence="1">Multi-pass membrane protein</topology>
    </subcellularLocation>
</comment>
<evidence type="ECO:0000256" key="1">
    <source>
        <dbReference type="ARBA" id="ARBA00004651"/>
    </source>
</evidence>
<feature type="transmembrane region" description="Helical" evidence="6">
    <location>
        <begin position="256"/>
        <end position="277"/>
    </location>
</feature>
<keyword evidence="5 6" id="KW-0472">Membrane</keyword>
<dbReference type="PANTHER" id="PTHR42920">
    <property type="entry name" value="OS03G0707200 PROTEIN-RELATED"/>
    <property type="match status" value="1"/>
</dbReference>
<dbReference type="RefSeq" id="WP_147144918.1">
    <property type="nucleotide sequence ID" value="NZ_BJXN01000001.1"/>
</dbReference>
<gene>
    <name evidence="8" type="ORF">ODE01S_02080</name>
</gene>
<dbReference type="AlphaFoldDB" id="A0A511RGK8"/>
<comment type="caution">
    <text evidence="8">The sequence shown here is derived from an EMBL/GenBank/DDBJ whole genome shotgun (WGS) entry which is preliminary data.</text>
</comment>
<feature type="transmembrane region" description="Helical" evidence="6">
    <location>
        <begin position="7"/>
        <end position="29"/>
    </location>
</feature>
<feature type="domain" description="EamA" evidence="7">
    <location>
        <begin position="6"/>
        <end position="129"/>
    </location>
</feature>
<keyword evidence="2" id="KW-1003">Cell membrane</keyword>
<feature type="transmembrane region" description="Helical" evidence="6">
    <location>
        <begin position="89"/>
        <end position="107"/>
    </location>
</feature>
<evidence type="ECO:0000313" key="8">
    <source>
        <dbReference type="EMBL" id="GEM88774.1"/>
    </source>
</evidence>
<feature type="transmembrane region" description="Helical" evidence="6">
    <location>
        <begin position="137"/>
        <end position="155"/>
    </location>
</feature>
<organism evidence="8 9">
    <name type="scientific">Oceanithermus desulfurans NBRC 100063</name>
    <dbReference type="NCBI Taxonomy" id="1227550"/>
    <lineage>
        <taxon>Bacteria</taxon>
        <taxon>Thermotogati</taxon>
        <taxon>Deinococcota</taxon>
        <taxon>Deinococci</taxon>
        <taxon>Thermales</taxon>
        <taxon>Thermaceae</taxon>
        <taxon>Oceanithermus</taxon>
    </lineage>
</organism>
<sequence length="286" mass="30386">MNAHLRGLLALTFVTLIWGSTFVVVKGALEQFPPSLLMLLRFLVGAAFFLPFWKRARGAWGPGLDLAFWAFLGYATQTIGLLYTTAGRSAFITALSVVLVPVFAGLLGRRVPVWVWLGALASFVGVGLLAYDGSPPNAGDFWTLATAVTYAVYILRLERFTRLHDAFVLSLTQLVGLSLFVGAWAWVSGDLAAFAGLEVPWAAVLYLGVAATALTTWLMAVGQRSVSAPEAAVIYSMEPVWAATFAYFVLGEVLGLRGVVGGALVVLAVAVVQWSAAAAERGRGAG</sequence>
<feature type="transmembrane region" description="Helical" evidence="6">
    <location>
        <begin position="66"/>
        <end position="83"/>
    </location>
</feature>
<dbReference type="InterPro" id="IPR051258">
    <property type="entry name" value="Diverse_Substrate_Transporter"/>
</dbReference>
<dbReference type="OrthoDB" id="9804865at2"/>
<dbReference type="EMBL" id="BJXN01000001">
    <property type="protein sequence ID" value="GEM88774.1"/>
    <property type="molecule type" value="Genomic_DNA"/>
</dbReference>
<dbReference type="SUPFAM" id="SSF103481">
    <property type="entry name" value="Multidrug resistance efflux transporter EmrE"/>
    <property type="match status" value="2"/>
</dbReference>
<reference evidence="8 9" key="1">
    <citation type="submission" date="2019-07" db="EMBL/GenBank/DDBJ databases">
        <title>Whole genome shotgun sequence of Oceanithermus desulfurans NBRC 100063.</title>
        <authorList>
            <person name="Hosoyama A."/>
            <person name="Uohara A."/>
            <person name="Ohji S."/>
            <person name="Ichikawa N."/>
        </authorList>
    </citation>
    <scope>NUCLEOTIDE SEQUENCE [LARGE SCALE GENOMIC DNA]</scope>
    <source>
        <strain evidence="8 9">NBRC 100063</strain>
    </source>
</reference>
<dbReference type="GO" id="GO:0005886">
    <property type="term" value="C:plasma membrane"/>
    <property type="evidence" value="ECO:0007669"/>
    <property type="project" value="UniProtKB-SubCell"/>
</dbReference>
<evidence type="ECO:0000259" key="7">
    <source>
        <dbReference type="Pfam" id="PF00892"/>
    </source>
</evidence>
<evidence type="ECO:0000256" key="5">
    <source>
        <dbReference type="ARBA" id="ARBA00023136"/>
    </source>
</evidence>
<feature type="transmembrane region" description="Helical" evidence="6">
    <location>
        <begin position="35"/>
        <end position="54"/>
    </location>
</feature>
<keyword evidence="3 6" id="KW-0812">Transmembrane</keyword>
<evidence type="ECO:0000256" key="6">
    <source>
        <dbReference type="SAM" id="Phobius"/>
    </source>
</evidence>
<feature type="transmembrane region" description="Helical" evidence="6">
    <location>
        <begin position="232"/>
        <end position="250"/>
    </location>
</feature>
<dbReference type="InterPro" id="IPR037185">
    <property type="entry name" value="EmrE-like"/>
</dbReference>
<dbReference type="Proteomes" id="UP000321827">
    <property type="component" value="Unassembled WGS sequence"/>
</dbReference>
<proteinExistence type="predicted"/>
<evidence type="ECO:0000313" key="9">
    <source>
        <dbReference type="Proteomes" id="UP000321827"/>
    </source>
</evidence>
<evidence type="ECO:0000256" key="2">
    <source>
        <dbReference type="ARBA" id="ARBA00022475"/>
    </source>
</evidence>
<evidence type="ECO:0000256" key="4">
    <source>
        <dbReference type="ARBA" id="ARBA00022989"/>
    </source>
</evidence>